<dbReference type="EMBL" id="CAEZYK010000030">
    <property type="protein sequence ID" value="CAB4721874.1"/>
    <property type="molecule type" value="Genomic_DNA"/>
</dbReference>
<evidence type="ECO:0000313" key="1">
    <source>
        <dbReference type="EMBL" id="CAB4721874.1"/>
    </source>
</evidence>
<organism evidence="1">
    <name type="scientific">freshwater metagenome</name>
    <dbReference type="NCBI Taxonomy" id="449393"/>
    <lineage>
        <taxon>unclassified sequences</taxon>
        <taxon>metagenomes</taxon>
        <taxon>ecological metagenomes</taxon>
    </lineage>
</organism>
<dbReference type="InterPro" id="IPR023393">
    <property type="entry name" value="START-like_dom_sf"/>
</dbReference>
<dbReference type="InterPro" id="IPR019587">
    <property type="entry name" value="Polyketide_cyclase/dehydratase"/>
</dbReference>
<dbReference type="Pfam" id="PF10604">
    <property type="entry name" value="Polyketide_cyc2"/>
    <property type="match status" value="1"/>
</dbReference>
<dbReference type="Gene3D" id="3.30.530.20">
    <property type="match status" value="1"/>
</dbReference>
<gene>
    <name evidence="1" type="ORF">UFOPK2683_00681</name>
</gene>
<accession>A0A6J6RLW4</accession>
<protein>
    <submittedName>
        <fullName evidence="1">Unannotated protein</fullName>
    </submittedName>
</protein>
<sequence length="145" mass="16359">MANKSVSAQLVIKASPEKIFDLLADPTKHSLIDGSGSVKAGRPGNPKRLSLGAKFSMDMRIKLPYRISNTVVEFEENRRIAWWHYAHNIWRYELEPVDGGTRVTETFDFSKGRGAWLIERMGYSKKNQAAMESTLERLAQVMASA</sequence>
<name>A0A6J6RLW4_9ZZZZ</name>
<proteinExistence type="predicted"/>
<dbReference type="SUPFAM" id="SSF55961">
    <property type="entry name" value="Bet v1-like"/>
    <property type="match status" value="1"/>
</dbReference>
<reference evidence="1" key="1">
    <citation type="submission" date="2020-05" db="EMBL/GenBank/DDBJ databases">
        <authorList>
            <person name="Chiriac C."/>
            <person name="Salcher M."/>
            <person name="Ghai R."/>
            <person name="Kavagutti S V."/>
        </authorList>
    </citation>
    <scope>NUCLEOTIDE SEQUENCE</scope>
</reference>
<dbReference type="AlphaFoldDB" id="A0A6J6RLW4"/>